<keyword evidence="10" id="KW-1185">Reference proteome</keyword>
<feature type="domain" description="Type II secretion system protein GspF" evidence="8">
    <location>
        <begin position="137"/>
        <end position="253"/>
    </location>
</feature>
<organism evidence="9 10">
    <name type="scientific">Streptacidiphilus monticola</name>
    <dbReference type="NCBI Taxonomy" id="2161674"/>
    <lineage>
        <taxon>Bacteria</taxon>
        <taxon>Bacillati</taxon>
        <taxon>Actinomycetota</taxon>
        <taxon>Actinomycetes</taxon>
        <taxon>Kitasatosporales</taxon>
        <taxon>Streptomycetaceae</taxon>
        <taxon>Streptacidiphilus</taxon>
    </lineage>
</organism>
<feature type="transmembrane region" description="Helical" evidence="7">
    <location>
        <begin position="266"/>
        <end position="289"/>
    </location>
</feature>
<dbReference type="Pfam" id="PF00482">
    <property type="entry name" value="T2SSF"/>
    <property type="match status" value="1"/>
</dbReference>
<evidence type="ECO:0000259" key="8">
    <source>
        <dbReference type="Pfam" id="PF00482"/>
    </source>
</evidence>
<proteinExistence type="predicted"/>
<comment type="subcellular location">
    <subcellularLocation>
        <location evidence="1">Cell membrane</location>
        <topology evidence="1">Multi-pass membrane protein</topology>
    </subcellularLocation>
</comment>
<evidence type="ECO:0000256" key="7">
    <source>
        <dbReference type="SAM" id="Phobius"/>
    </source>
</evidence>
<evidence type="ECO:0000256" key="2">
    <source>
        <dbReference type="ARBA" id="ARBA00022475"/>
    </source>
</evidence>
<comment type="caution">
    <text evidence="9">The sequence shown here is derived from an EMBL/GenBank/DDBJ whole genome shotgun (WGS) entry which is preliminary data.</text>
</comment>
<dbReference type="Proteomes" id="UP001596174">
    <property type="component" value="Unassembled WGS sequence"/>
</dbReference>
<dbReference type="PANTHER" id="PTHR35007:SF4">
    <property type="entry name" value="CONSERVED TRANSMEMBRANE PROTEIN-RELATED"/>
    <property type="match status" value="1"/>
</dbReference>
<evidence type="ECO:0000256" key="5">
    <source>
        <dbReference type="ARBA" id="ARBA00023136"/>
    </source>
</evidence>
<evidence type="ECO:0000256" key="6">
    <source>
        <dbReference type="SAM" id="MobiDB-lite"/>
    </source>
</evidence>
<evidence type="ECO:0000256" key="1">
    <source>
        <dbReference type="ARBA" id="ARBA00004651"/>
    </source>
</evidence>
<feature type="transmembrane region" description="Helical" evidence="7">
    <location>
        <begin position="241"/>
        <end position="260"/>
    </location>
</feature>
<evidence type="ECO:0000256" key="4">
    <source>
        <dbReference type="ARBA" id="ARBA00022989"/>
    </source>
</evidence>
<gene>
    <name evidence="9" type="ORF">ACFP3V_13445</name>
</gene>
<reference evidence="10" key="1">
    <citation type="journal article" date="2019" name="Int. J. Syst. Evol. Microbiol.">
        <title>The Global Catalogue of Microorganisms (GCM) 10K type strain sequencing project: providing services to taxonomists for standard genome sequencing and annotation.</title>
        <authorList>
            <consortium name="The Broad Institute Genomics Platform"/>
            <consortium name="The Broad Institute Genome Sequencing Center for Infectious Disease"/>
            <person name="Wu L."/>
            <person name="Ma J."/>
        </authorList>
    </citation>
    <scope>NUCLEOTIDE SEQUENCE [LARGE SCALE GENOMIC DNA]</scope>
    <source>
        <strain evidence="10">JCM 4816</strain>
    </source>
</reference>
<evidence type="ECO:0000313" key="10">
    <source>
        <dbReference type="Proteomes" id="UP001596174"/>
    </source>
</evidence>
<keyword evidence="5 7" id="KW-0472">Membrane</keyword>
<dbReference type="InterPro" id="IPR018076">
    <property type="entry name" value="T2SS_GspF_dom"/>
</dbReference>
<name>A0ABW1G296_9ACTN</name>
<dbReference type="RefSeq" id="WP_380583214.1">
    <property type="nucleotide sequence ID" value="NZ_JBHSQJ010000051.1"/>
</dbReference>
<keyword evidence="3 7" id="KW-0812">Transmembrane</keyword>
<keyword evidence="2" id="KW-1003">Cell membrane</keyword>
<sequence length="301" mass="31224">MTWQMVQAAGTGLALCLIGWGAWRYSRRETVQRRRRALGPGGSGGREGEGLGPDEDVPFGRLARAWAVRVRTGPLLRHPELALVPVGLASAVATWSVVPMLLGAGSVVPLIRLRRRRADERARQARQAAVTELCVALSAELRAGATPHQAVEMAVVEPSVLDRSGLLAAARFGGSVPDAFRALAREPGAEGAHAVAACWELAAAGGAGLAGAVDRVAEALRGEQELAASVAAELAGARSTAWLLAGLPLFGLTLGGALGARPLDVLLHTPAGLGCLAFGLLLETAGLWWTERLARSARAAC</sequence>
<protein>
    <submittedName>
        <fullName evidence="9">Type II secretion system F family protein</fullName>
    </submittedName>
</protein>
<evidence type="ECO:0000256" key="3">
    <source>
        <dbReference type="ARBA" id="ARBA00022692"/>
    </source>
</evidence>
<keyword evidence="4 7" id="KW-1133">Transmembrane helix</keyword>
<feature type="region of interest" description="Disordered" evidence="6">
    <location>
        <begin position="34"/>
        <end position="54"/>
    </location>
</feature>
<evidence type="ECO:0000313" key="9">
    <source>
        <dbReference type="EMBL" id="MFC5908213.1"/>
    </source>
</evidence>
<dbReference type="PANTHER" id="PTHR35007">
    <property type="entry name" value="INTEGRAL MEMBRANE PROTEIN-RELATED"/>
    <property type="match status" value="1"/>
</dbReference>
<dbReference type="EMBL" id="JBHSQJ010000051">
    <property type="protein sequence ID" value="MFC5908213.1"/>
    <property type="molecule type" value="Genomic_DNA"/>
</dbReference>
<accession>A0ABW1G296</accession>